<name>A0A0F8ZY75_9ZZZZ</name>
<organism evidence="1">
    <name type="scientific">marine sediment metagenome</name>
    <dbReference type="NCBI Taxonomy" id="412755"/>
    <lineage>
        <taxon>unclassified sequences</taxon>
        <taxon>metagenomes</taxon>
        <taxon>ecological metagenomes</taxon>
    </lineage>
</organism>
<accession>A0A0F8ZY75</accession>
<comment type="caution">
    <text evidence="1">The sequence shown here is derived from an EMBL/GenBank/DDBJ whole genome shotgun (WGS) entry which is preliminary data.</text>
</comment>
<proteinExistence type="predicted"/>
<dbReference type="EMBL" id="LAZR01045468">
    <property type="protein sequence ID" value="KKK98798.1"/>
    <property type="molecule type" value="Genomic_DNA"/>
</dbReference>
<protein>
    <submittedName>
        <fullName evidence="1">Uncharacterized protein</fullName>
    </submittedName>
</protein>
<reference evidence="1" key="1">
    <citation type="journal article" date="2015" name="Nature">
        <title>Complex archaea that bridge the gap between prokaryotes and eukaryotes.</title>
        <authorList>
            <person name="Spang A."/>
            <person name="Saw J.H."/>
            <person name="Jorgensen S.L."/>
            <person name="Zaremba-Niedzwiedzka K."/>
            <person name="Martijn J."/>
            <person name="Lind A.E."/>
            <person name="van Eijk R."/>
            <person name="Schleper C."/>
            <person name="Guy L."/>
            <person name="Ettema T.J."/>
        </authorList>
    </citation>
    <scope>NUCLEOTIDE SEQUENCE</scope>
</reference>
<gene>
    <name evidence="1" type="ORF">LCGC14_2639150</name>
</gene>
<sequence>MNKTLTPNQERVLVECHVSTANETTYTIQAAHRFAPAARGLETRGLVTIVRRPGLGYTTLYEITLTWAGRKGGE</sequence>
<evidence type="ECO:0000313" key="1">
    <source>
        <dbReference type="EMBL" id="KKK98798.1"/>
    </source>
</evidence>
<dbReference type="AlphaFoldDB" id="A0A0F8ZY75"/>